<dbReference type="Proteomes" id="UP001213000">
    <property type="component" value="Unassembled WGS sequence"/>
</dbReference>
<evidence type="ECO:0000256" key="1">
    <source>
        <dbReference type="SAM" id="MobiDB-lite"/>
    </source>
</evidence>
<organism evidence="3 4">
    <name type="scientific">Leucocoprinus birnbaumii</name>
    <dbReference type="NCBI Taxonomy" id="56174"/>
    <lineage>
        <taxon>Eukaryota</taxon>
        <taxon>Fungi</taxon>
        <taxon>Dikarya</taxon>
        <taxon>Basidiomycota</taxon>
        <taxon>Agaricomycotina</taxon>
        <taxon>Agaricomycetes</taxon>
        <taxon>Agaricomycetidae</taxon>
        <taxon>Agaricales</taxon>
        <taxon>Agaricineae</taxon>
        <taxon>Agaricaceae</taxon>
        <taxon>Leucocoprinus</taxon>
    </lineage>
</organism>
<evidence type="ECO:0000313" key="4">
    <source>
        <dbReference type="Proteomes" id="UP001213000"/>
    </source>
</evidence>
<keyword evidence="2" id="KW-0812">Transmembrane</keyword>
<protein>
    <submittedName>
        <fullName evidence="3">Uncharacterized protein</fullName>
    </submittedName>
</protein>
<feature type="transmembrane region" description="Helical" evidence="2">
    <location>
        <begin position="44"/>
        <end position="64"/>
    </location>
</feature>
<keyword evidence="4" id="KW-1185">Reference proteome</keyword>
<name>A0AAD5VKA2_9AGAR</name>
<keyword evidence="2" id="KW-1133">Transmembrane helix</keyword>
<evidence type="ECO:0000313" key="3">
    <source>
        <dbReference type="EMBL" id="KAJ3554723.1"/>
    </source>
</evidence>
<comment type="caution">
    <text evidence="3">The sequence shown here is derived from an EMBL/GenBank/DDBJ whole genome shotgun (WGS) entry which is preliminary data.</text>
</comment>
<keyword evidence="2" id="KW-0472">Membrane</keyword>
<sequence length="195" mass="21312">MFKYLYILFSVVFAASILYAACKARGLHPDGFLSRSYGLEKSHASIYLNVILAVTVIFLLVSDFSTREQAQSNRGIVGIAVAVNNARKTFVAQEPAEDNVSIDRKVQCFEVPKFWNENKTTSGNEFPMSDDGSATLFNDRFSEFDAMSEGKGSNTSNKGGQGGSDSVRLKILSTTQFTTSGCTADVENRITVSRS</sequence>
<dbReference type="EMBL" id="JANIEX010001758">
    <property type="protein sequence ID" value="KAJ3554723.1"/>
    <property type="molecule type" value="Genomic_DNA"/>
</dbReference>
<gene>
    <name evidence="3" type="ORF">NP233_g12362</name>
</gene>
<proteinExistence type="predicted"/>
<dbReference type="AlphaFoldDB" id="A0AAD5VKA2"/>
<accession>A0AAD5VKA2</accession>
<feature type="region of interest" description="Disordered" evidence="1">
    <location>
        <begin position="147"/>
        <end position="166"/>
    </location>
</feature>
<reference evidence="3" key="1">
    <citation type="submission" date="2022-07" db="EMBL/GenBank/DDBJ databases">
        <title>Genome Sequence of Leucocoprinus birnbaumii.</title>
        <authorList>
            <person name="Buettner E."/>
        </authorList>
    </citation>
    <scope>NUCLEOTIDE SEQUENCE</scope>
    <source>
        <strain evidence="3">VT141</strain>
    </source>
</reference>
<evidence type="ECO:0000256" key="2">
    <source>
        <dbReference type="SAM" id="Phobius"/>
    </source>
</evidence>